<gene>
    <name evidence="1" type="ORF">K450DRAFT_203266</name>
</gene>
<evidence type="ECO:0000313" key="2">
    <source>
        <dbReference type="Proteomes" id="UP001206595"/>
    </source>
</evidence>
<comment type="caution">
    <text evidence="1">The sequence shown here is derived from an EMBL/GenBank/DDBJ whole genome shotgun (WGS) entry which is preliminary data.</text>
</comment>
<dbReference type="Proteomes" id="UP001206595">
    <property type="component" value="Unassembled WGS sequence"/>
</dbReference>
<feature type="non-terminal residue" evidence="1">
    <location>
        <position position="109"/>
    </location>
</feature>
<keyword evidence="2" id="KW-1185">Reference proteome</keyword>
<dbReference type="RefSeq" id="XP_051439939.1">
    <property type="nucleotide sequence ID" value="XM_051584711.1"/>
</dbReference>
<reference evidence="1" key="1">
    <citation type="submission" date="2021-06" db="EMBL/GenBank/DDBJ databases">
        <authorList>
            <consortium name="DOE Joint Genome Institute"/>
            <person name="Mondo S.J."/>
            <person name="Amses K.R."/>
            <person name="Simmons D.R."/>
            <person name="Longcore J.E."/>
            <person name="Seto K."/>
            <person name="Alves G.H."/>
            <person name="Bonds A.E."/>
            <person name="Quandt C.A."/>
            <person name="Davis W.J."/>
            <person name="Chang Y."/>
            <person name="Letcher P.M."/>
            <person name="Powell M.J."/>
            <person name="Kuo A."/>
            <person name="Labutti K."/>
            <person name="Pangilinan J."/>
            <person name="Andreopoulos W."/>
            <person name="Tritt A."/>
            <person name="Riley R."/>
            <person name="Hundley H."/>
            <person name="Johnson J."/>
            <person name="Lipzen A."/>
            <person name="Barry K."/>
            <person name="Berbee M.L."/>
            <person name="Buchler N.E."/>
            <person name="Grigoriev I.V."/>
            <person name="Spatafora J.W."/>
            <person name="Stajich J.E."/>
            <person name="James T.Y."/>
        </authorList>
    </citation>
    <scope>NUCLEOTIDE SEQUENCE</scope>
    <source>
        <strain evidence="1">AG</strain>
    </source>
</reference>
<reference evidence="1" key="2">
    <citation type="journal article" date="2022" name="Proc. Natl. Acad. Sci. U.S.A.">
        <title>Diploid-dominant life cycles characterize the early evolution of Fungi.</title>
        <authorList>
            <person name="Amses K.R."/>
            <person name="Simmons D.R."/>
            <person name="Longcore J.E."/>
            <person name="Mondo S.J."/>
            <person name="Seto K."/>
            <person name="Jeronimo G.H."/>
            <person name="Bonds A.E."/>
            <person name="Quandt C.A."/>
            <person name="Davis W.J."/>
            <person name="Chang Y."/>
            <person name="Federici B.A."/>
            <person name="Kuo A."/>
            <person name="LaButti K."/>
            <person name="Pangilinan J."/>
            <person name="Andreopoulos W."/>
            <person name="Tritt A."/>
            <person name="Riley R."/>
            <person name="Hundley H."/>
            <person name="Johnson J."/>
            <person name="Lipzen A."/>
            <person name="Barry K."/>
            <person name="Lang B.F."/>
            <person name="Cuomo C.A."/>
            <person name="Buchler N.E."/>
            <person name="Grigoriev I.V."/>
            <person name="Spatafora J.W."/>
            <person name="Stajich J.E."/>
            <person name="James T.Y."/>
        </authorList>
    </citation>
    <scope>NUCLEOTIDE SEQUENCE</scope>
    <source>
        <strain evidence="1">AG</strain>
    </source>
</reference>
<protein>
    <submittedName>
        <fullName evidence="1">Uncharacterized protein</fullName>
    </submittedName>
</protein>
<organism evidence="1 2">
    <name type="scientific">Umbelopsis ramanniana AG</name>
    <dbReference type="NCBI Taxonomy" id="1314678"/>
    <lineage>
        <taxon>Eukaryota</taxon>
        <taxon>Fungi</taxon>
        <taxon>Fungi incertae sedis</taxon>
        <taxon>Mucoromycota</taxon>
        <taxon>Mucoromycotina</taxon>
        <taxon>Umbelopsidomycetes</taxon>
        <taxon>Umbelopsidales</taxon>
        <taxon>Umbelopsidaceae</taxon>
        <taxon>Umbelopsis</taxon>
    </lineage>
</organism>
<sequence length="109" mass="12460">MNRNADGTATQSWSDIVRRGREMTIPSILTRQREEKPNVKTITKIVYEAEGFENERRAHQAAAIIKRALHPNTVLFEIEAANLSKDDVYDLITKEIGEATGFRPISEYR</sequence>
<dbReference type="GeneID" id="75910061"/>
<dbReference type="AlphaFoldDB" id="A0AAD5DY43"/>
<dbReference type="EMBL" id="MU621029">
    <property type="protein sequence ID" value="KAI8574933.1"/>
    <property type="molecule type" value="Genomic_DNA"/>
</dbReference>
<accession>A0AAD5DY43</accession>
<proteinExistence type="predicted"/>
<name>A0AAD5DY43_UMBRA</name>
<evidence type="ECO:0000313" key="1">
    <source>
        <dbReference type="EMBL" id="KAI8574933.1"/>
    </source>
</evidence>